<sequence>MPALPVPLSVISALAREPSLLPRVRMAIAVVAQEVFAEDPATPGHTMRWNFSKTVLYPTDVQAAATLVGLVASQPMLDAVAATGATDAPSIAAALTDEQLLDAIRQGWNTSAGVSPAMAQPGTPLQEET</sequence>
<gene>
    <name evidence="1" type="ORF">FHS37_006598</name>
</gene>
<dbReference type="Proteomes" id="UP000579523">
    <property type="component" value="Unassembled WGS sequence"/>
</dbReference>
<protein>
    <submittedName>
        <fullName evidence="1">Uncharacterized protein</fullName>
    </submittedName>
</protein>
<dbReference type="AlphaFoldDB" id="A0A7W7PWH0"/>
<reference evidence="1 2" key="1">
    <citation type="submission" date="2020-08" db="EMBL/GenBank/DDBJ databases">
        <title>Genomic Encyclopedia of Type Strains, Phase III (KMG-III): the genomes of soil and plant-associated and newly described type strains.</title>
        <authorList>
            <person name="Whitman W."/>
        </authorList>
    </citation>
    <scope>NUCLEOTIDE SEQUENCE [LARGE SCALE GENOMIC DNA]</scope>
    <source>
        <strain evidence="1 2">CECT 3273</strain>
    </source>
</reference>
<keyword evidence="2" id="KW-1185">Reference proteome</keyword>
<evidence type="ECO:0000313" key="1">
    <source>
        <dbReference type="EMBL" id="MBB4902501.1"/>
    </source>
</evidence>
<organism evidence="1 2">
    <name type="scientific">Streptomyces griseomycini</name>
    <dbReference type="NCBI Taxonomy" id="66895"/>
    <lineage>
        <taxon>Bacteria</taxon>
        <taxon>Bacillati</taxon>
        <taxon>Actinomycetota</taxon>
        <taxon>Actinomycetes</taxon>
        <taxon>Kitasatosporales</taxon>
        <taxon>Streptomycetaceae</taxon>
        <taxon>Streptomyces</taxon>
    </lineage>
</organism>
<proteinExistence type="predicted"/>
<comment type="caution">
    <text evidence="1">The sequence shown here is derived from an EMBL/GenBank/DDBJ whole genome shotgun (WGS) entry which is preliminary data.</text>
</comment>
<dbReference type="EMBL" id="JACHJI010000017">
    <property type="protein sequence ID" value="MBB4902501.1"/>
    <property type="molecule type" value="Genomic_DNA"/>
</dbReference>
<accession>A0A7W7PWH0</accession>
<name>A0A7W7PWH0_9ACTN</name>
<dbReference type="RefSeq" id="WP_184827874.1">
    <property type="nucleotide sequence ID" value="NZ_BMTK01000031.1"/>
</dbReference>
<evidence type="ECO:0000313" key="2">
    <source>
        <dbReference type="Proteomes" id="UP000579523"/>
    </source>
</evidence>